<accession>G0MIT8</accession>
<gene>
    <name evidence="4" type="ORF">CAEBREN_09176</name>
</gene>
<dbReference type="InParanoid" id="G0MIT8"/>
<evidence type="ECO:0000313" key="5">
    <source>
        <dbReference type="Proteomes" id="UP000008068"/>
    </source>
</evidence>
<dbReference type="HOGENOM" id="CLU_066886_2_3_1"/>
<evidence type="ECO:0000256" key="2">
    <source>
        <dbReference type="ARBA" id="ARBA00023180"/>
    </source>
</evidence>
<evidence type="ECO:0000313" key="4">
    <source>
        <dbReference type="EMBL" id="EGT31383.1"/>
    </source>
</evidence>
<evidence type="ECO:0000256" key="3">
    <source>
        <dbReference type="SAM" id="SignalP"/>
    </source>
</evidence>
<dbReference type="STRING" id="135651.G0MIT8"/>
<feature type="chain" id="PRO_5003404156" evidence="3">
    <location>
        <begin position="17"/>
        <end position="198"/>
    </location>
</feature>
<keyword evidence="3" id="KW-0732">Signal</keyword>
<name>G0MIT8_CAEBE</name>
<dbReference type="InterPro" id="IPR004911">
    <property type="entry name" value="Interferon-induced_GILT"/>
</dbReference>
<protein>
    <submittedName>
        <fullName evidence="4">Uncharacterized protein</fullName>
    </submittedName>
</protein>
<comment type="similarity">
    <text evidence="1">Belongs to the GILT family.</text>
</comment>
<evidence type="ECO:0000256" key="1">
    <source>
        <dbReference type="ARBA" id="ARBA00005679"/>
    </source>
</evidence>
<dbReference type="OrthoDB" id="958254at2759"/>
<dbReference type="Pfam" id="PF03227">
    <property type="entry name" value="GILT"/>
    <property type="match status" value="1"/>
</dbReference>
<keyword evidence="5" id="KW-1185">Reference proteome</keyword>
<dbReference type="Proteomes" id="UP000008068">
    <property type="component" value="Unassembled WGS sequence"/>
</dbReference>
<sequence>MTKVAVFLLTIPIVFAGDLLEVFGIARCPDTSRFVKNQLIPFYQKFNADFSSDFKLDFHAVPTGGSNVEGHYVNKCLHGKIECALNKLQMCAKKHISKDWMVTAGCIQGLKAYEAALACLPDTEEGQKVKTCAETQEGEYVLNDENSYRYNVAPGSAWLPWIQVNGVRNRDAEYHLKTVVCQLESMKNQEMCKEEGKK</sequence>
<dbReference type="OMA" id="WLPWIQV"/>
<dbReference type="PANTHER" id="PTHR13234:SF25">
    <property type="entry name" value="GAMMA-INTERFERON-INDUCIBLE LYSOSOMAL THIOL REDUCTASE"/>
    <property type="match status" value="1"/>
</dbReference>
<organism evidence="5">
    <name type="scientific">Caenorhabditis brenneri</name>
    <name type="common">Nematode worm</name>
    <dbReference type="NCBI Taxonomy" id="135651"/>
    <lineage>
        <taxon>Eukaryota</taxon>
        <taxon>Metazoa</taxon>
        <taxon>Ecdysozoa</taxon>
        <taxon>Nematoda</taxon>
        <taxon>Chromadorea</taxon>
        <taxon>Rhabditida</taxon>
        <taxon>Rhabditina</taxon>
        <taxon>Rhabditomorpha</taxon>
        <taxon>Rhabditoidea</taxon>
        <taxon>Rhabditidae</taxon>
        <taxon>Peloderinae</taxon>
        <taxon>Caenorhabditis</taxon>
    </lineage>
</organism>
<dbReference type="eggNOG" id="KOG3160">
    <property type="taxonomic scope" value="Eukaryota"/>
</dbReference>
<dbReference type="EMBL" id="GL379796">
    <property type="protein sequence ID" value="EGT31383.1"/>
    <property type="molecule type" value="Genomic_DNA"/>
</dbReference>
<dbReference type="GO" id="GO:0016671">
    <property type="term" value="F:oxidoreductase activity, acting on a sulfur group of donors, disulfide as acceptor"/>
    <property type="evidence" value="ECO:0007669"/>
    <property type="project" value="InterPro"/>
</dbReference>
<dbReference type="PANTHER" id="PTHR13234">
    <property type="entry name" value="GAMMA-INTERFERON INDUCIBLE LYSOSOMAL THIOL REDUCTASE GILT"/>
    <property type="match status" value="1"/>
</dbReference>
<dbReference type="AlphaFoldDB" id="G0MIT8"/>
<keyword evidence="2" id="KW-0325">Glycoprotein</keyword>
<feature type="signal peptide" evidence="3">
    <location>
        <begin position="1"/>
        <end position="16"/>
    </location>
</feature>
<proteinExistence type="inferred from homology"/>
<reference evidence="5" key="1">
    <citation type="submission" date="2011-07" db="EMBL/GenBank/DDBJ databases">
        <authorList>
            <consortium name="Caenorhabditis brenneri Sequencing and Analysis Consortium"/>
            <person name="Wilson R.K."/>
        </authorList>
    </citation>
    <scope>NUCLEOTIDE SEQUENCE [LARGE SCALE GENOMIC DNA]</scope>
    <source>
        <strain evidence="5">PB2801</strain>
    </source>
</reference>